<dbReference type="PANTHER" id="PTHR43140:SF1">
    <property type="entry name" value="TYPE I RESTRICTION ENZYME ECOKI SPECIFICITY SUBUNIT"/>
    <property type="match status" value="1"/>
</dbReference>
<dbReference type="Gene3D" id="1.10.287.1120">
    <property type="entry name" value="Bipartite methylase S protein"/>
    <property type="match status" value="1"/>
</dbReference>
<dbReference type="AlphaFoldDB" id="A0A3L8Q0E9"/>
<dbReference type="InterPro" id="IPR044946">
    <property type="entry name" value="Restrct_endonuc_typeI_TRD_sf"/>
</dbReference>
<evidence type="ECO:0000313" key="4">
    <source>
        <dbReference type="Proteomes" id="UP000281474"/>
    </source>
</evidence>
<gene>
    <name evidence="3" type="ORF">D5018_06820</name>
</gene>
<accession>A0A3L8Q0E9</accession>
<keyword evidence="1" id="KW-0680">Restriction system</keyword>
<dbReference type="RefSeq" id="WP_121838259.1">
    <property type="nucleotide sequence ID" value="NZ_ML014764.1"/>
</dbReference>
<dbReference type="PANTHER" id="PTHR43140">
    <property type="entry name" value="TYPE-1 RESTRICTION ENZYME ECOKI SPECIFICITY PROTEIN"/>
    <property type="match status" value="1"/>
</dbReference>
<dbReference type="InterPro" id="IPR051212">
    <property type="entry name" value="Type-I_RE_S_subunit"/>
</dbReference>
<dbReference type="Proteomes" id="UP000281474">
    <property type="component" value="Unassembled WGS sequence"/>
</dbReference>
<organism evidence="3 4">
    <name type="scientific">Parashewanella curva</name>
    <dbReference type="NCBI Taxonomy" id="2338552"/>
    <lineage>
        <taxon>Bacteria</taxon>
        <taxon>Pseudomonadati</taxon>
        <taxon>Pseudomonadota</taxon>
        <taxon>Gammaproteobacteria</taxon>
        <taxon>Alteromonadales</taxon>
        <taxon>Shewanellaceae</taxon>
        <taxon>Parashewanella</taxon>
    </lineage>
</organism>
<name>A0A3L8Q0E9_9GAMM</name>
<dbReference type="GO" id="GO:0003677">
    <property type="term" value="F:DNA binding"/>
    <property type="evidence" value="ECO:0007669"/>
    <property type="project" value="UniProtKB-KW"/>
</dbReference>
<reference evidence="3 4" key="1">
    <citation type="submission" date="2018-09" db="EMBL/GenBank/DDBJ databases">
        <title>Phylogeny of the Shewanellaceae, and recommendation for two new genera, Pseudoshewanella and Parashewanella.</title>
        <authorList>
            <person name="Wang G."/>
        </authorList>
    </citation>
    <scope>NUCLEOTIDE SEQUENCE [LARGE SCALE GENOMIC DNA]</scope>
    <source>
        <strain evidence="3 4">C51</strain>
    </source>
</reference>
<dbReference type="GO" id="GO:0004519">
    <property type="term" value="F:endonuclease activity"/>
    <property type="evidence" value="ECO:0007669"/>
    <property type="project" value="UniProtKB-KW"/>
</dbReference>
<keyword evidence="3" id="KW-0378">Hydrolase</keyword>
<evidence type="ECO:0000256" key="2">
    <source>
        <dbReference type="ARBA" id="ARBA00023125"/>
    </source>
</evidence>
<protein>
    <submittedName>
        <fullName evidence="3">Restriction endonuclease subunit S</fullName>
    </submittedName>
</protein>
<proteinExistence type="predicted"/>
<comment type="caution">
    <text evidence="3">The sequence shown here is derived from an EMBL/GenBank/DDBJ whole genome shotgun (WGS) entry which is preliminary data.</text>
</comment>
<keyword evidence="3" id="KW-0540">Nuclease</keyword>
<evidence type="ECO:0000313" key="3">
    <source>
        <dbReference type="EMBL" id="RLV60499.1"/>
    </source>
</evidence>
<evidence type="ECO:0000256" key="1">
    <source>
        <dbReference type="ARBA" id="ARBA00022747"/>
    </source>
</evidence>
<sequence>MKELATMPKYEAYKDSGVEWLGDIPEGWKAIKMKFLYQDTSIKNKASETLLSVTQNQGVVPRTWVESRMVMPSGNLESFKFIEEGDFAISLRSFEGGLEYCHHDGIISPAYTVLKAKKRYLLRHYYKYLFKSQAFISELQTSIVGIREGKNISYEELRYSLLPIPDENEQTAIANFLDKKTAQIDEAIAIKQQQIELLKERKQIIIQQAVTQGLDTNVPMKDSGVDWIGQIPEHWEVTRLKHLFTEVNKRTKTGEETLYSLRMEIGLIPHDDVSDKEIKDEHLVDYKKVTSGQIVMNRMRASIGIFGLAYADGLVSPDYAIFDISDEVDSEYFLTLFKLPLLGTQFRLASRGMGTGSSGFMRLYTDSFGQLKVPFPPKEEQEILCKKIQDIKTETENSIGIFHSYIEKLKEYKTTLINSAVTGKIKVPQDISAGSEHYGSL</sequence>
<dbReference type="Gene3D" id="3.90.220.20">
    <property type="entry name" value="DNA methylase specificity domains"/>
    <property type="match status" value="2"/>
</dbReference>
<dbReference type="OrthoDB" id="9798929at2"/>
<dbReference type="GO" id="GO:0009307">
    <property type="term" value="P:DNA restriction-modification system"/>
    <property type="evidence" value="ECO:0007669"/>
    <property type="project" value="UniProtKB-KW"/>
</dbReference>
<dbReference type="SUPFAM" id="SSF116734">
    <property type="entry name" value="DNA methylase specificity domain"/>
    <property type="match status" value="2"/>
</dbReference>
<keyword evidence="4" id="KW-1185">Reference proteome</keyword>
<dbReference type="EMBL" id="QZEI01000015">
    <property type="protein sequence ID" value="RLV60499.1"/>
    <property type="molecule type" value="Genomic_DNA"/>
</dbReference>
<keyword evidence="2" id="KW-0238">DNA-binding</keyword>
<keyword evidence="3" id="KW-0255">Endonuclease</keyword>